<comment type="caution">
    <text evidence="4">The sequence shown here is derived from an EMBL/GenBank/DDBJ whole genome shotgun (WGS) entry which is preliminary data.</text>
</comment>
<dbReference type="InterPro" id="IPR040815">
    <property type="entry name" value="Nas2_N"/>
</dbReference>
<dbReference type="SUPFAM" id="SSF50156">
    <property type="entry name" value="PDZ domain-like"/>
    <property type="match status" value="1"/>
</dbReference>
<dbReference type="EMBL" id="JANBQF010000259">
    <property type="protein sequence ID" value="KAJ2002930.1"/>
    <property type="molecule type" value="Genomic_DNA"/>
</dbReference>
<keyword evidence="5" id="KW-1185">Reference proteome</keyword>
<dbReference type="InterPro" id="IPR035269">
    <property type="entry name" value="PSMD9"/>
</dbReference>
<dbReference type="InterPro" id="IPR036034">
    <property type="entry name" value="PDZ_sf"/>
</dbReference>
<dbReference type="OrthoDB" id="72325at2759"/>
<keyword evidence="4" id="KW-0647">Proteasome</keyword>
<sequence length="192" mass="21131">MEHAQSLLSQKDELENEICALVRELESHKVTRTEELVDSNGFPRSDIDIVAIREIRRSLNCKQNDLKGLMGEIEMSLICLHQTSQDGDRPKPQPTTTKLRPFARISMVEHNSPASEAGLLVGDKIVSYGLVNAGNHNGLRLLIEETSSNIGKSIDIAVERVVDGEPQPAALVLSPRRNWGGDGLLGCYILPL</sequence>
<dbReference type="AlphaFoldDB" id="A0A9W8BJ26"/>
<evidence type="ECO:0000256" key="1">
    <source>
        <dbReference type="ARBA" id="ARBA00023186"/>
    </source>
</evidence>
<dbReference type="FunFam" id="2.30.42.10:FF:000107">
    <property type="entry name" value="26S proteasome non-ATPase regulatory subunit 9"/>
    <property type="match status" value="1"/>
</dbReference>
<dbReference type="Gene3D" id="2.30.42.10">
    <property type="match status" value="1"/>
</dbReference>
<dbReference type="Pfam" id="PF18265">
    <property type="entry name" value="Nas2_N"/>
    <property type="match status" value="1"/>
</dbReference>
<dbReference type="GO" id="GO:0005737">
    <property type="term" value="C:cytoplasm"/>
    <property type="evidence" value="ECO:0007669"/>
    <property type="project" value="TreeGrafter"/>
</dbReference>
<dbReference type="GO" id="GO:0000502">
    <property type="term" value="C:proteasome complex"/>
    <property type="evidence" value="ECO:0007669"/>
    <property type="project" value="UniProtKB-KW"/>
</dbReference>
<protein>
    <recommendedName>
        <fullName evidence="2">Probable 26S proteasome regulatory subunit p27</fullName>
    </recommendedName>
</protein>
<dbReference type="Gene3D" id="6.10.140.1710">
    <property type="match status" value="1"/>
</dbReference>
<dbReference type="GO" id="GO:0005634">
    <property type="term" value="C:nucleus"/>
    <property type="evidence" value="ECO:0007669"/>
    <property type="project" value="TreeGrafter"/>
</dbReference>
<keyword evidence="1" id="KW-0143">Chaperone</keyword>
<evidence type="ECO:0000256" key="2">
    <source>
        <dbReference type="ARBA" id="ARBA00068021"/>
    </source>
</evidence>
<organism evidence="4 5">
    <name type="scientific">Coemansia thaxteri</name>
    <dbReference type="NCBI Taxonomy" id="2663907"/>
    <lineage>
        <taxon>Eukaryota</taxon>
        <taxon>Fungi</taxon>
        <taxon>Fungi incertae sedis</taxon>
        <taxon>Zoopagomycota</taxon>
        <taxon>Kickxellomycotina</taxon>
        <taxon>Kickxellomycetes</taxon>
        <taxon>Kickxellales</taxon>
        <taxon>Kickxellaceae</taxon>
        <taxon>Coemansia</taxon>
    </lineage>
</organism>
<evidence type="ECO:0000259" key="3">
    <source>
        <dbReference type="Pfam" id="PF18265"/>
    </source>
</evidence>
<evidence type="ECO:0000313" key="4">
    <source>
        <dbReference type="EMBL" id="KAJ2002930.1"/>
    </source>
</evidence>
<evidence type="ECO:0000313" key="5">
    <source>
        <dbReference type="Proteomes" id="UP001150907"/>
    </source>
</evidence>
<reference evidence="4" key="1">
    <citation type="submission" date="2022-07" db="EMBL/GenBank/DDBJ databases">
        <title>Phylogenomic reconstructions and comparative analyses of Kickxellomycotina fungi.</title>
        <authorList>
            <person name="Reynolds N.K."/>
            <person name="Stajich J.E."/>
            <person name="Barry K."/>
            <person name="Grigoriev I.V."/>
            <person name="Crous P."/>
            <person name="Smith M.E."/>
        </authorList>
    </citation>
    <scope>NUCLEOTIDE SEQUENCE</scope>
    <source>
        <strain evidence="4">IMI 214461</strain>
    </source>
</reference>
<dbReference type="GO" id="GO:0070682">
    <property type="term" value="P:proteasome regulatory particle assembly"/>
    <property type="evidence" value="ECO:0007669"/>
    <property type="project" value="InterPro"/>
</dbReference>
<dbReference type="PANTHER" id="PTHR12651">
    <property type="entry name" value="26S PROTEASOME NON-ATPASE REGULATORY SUBUNIT 9"/>
    <property type="match status" value="1"/>
</dbReference>
<proteinExistence type="predicted"/>
<accession>A0A9W8BJ26</accession>
<gene>
    <name evidence="4" type="primary">NAS2</name>
    <name evidence="4" type="ORF">H4R26_003347</name>
</gene>
<dbReference type="Proteomes" id="UP001150907">
    <property type="component" value="Unassembled WGS sequence"/>
</dbReference>
<dbReference type="PANTHER" id="PTHR12651:SF1">
    <property type="entry name" value="26S PROTEASOME NON-ATPASE REGULATORY SUBUNIT 9"/>
    <property type="match status" value="1"/>
</dbReference>
<feature type="domain" description="Nas2 N-terminal" evidence="3">
    <location>
        <begin position="5"/>
        <end position="82"/>
    </location>
</feature>
<name>A0A9W8BJ26_9FUNG</name>